<feature type="domain" description="Helicase ATP-binding" evidence="9">
    <location>
        <begin position="279"/>
        <end position="456"/>
    </location>
</feature>
<dbReference type="GO" id="GO:0031047">
    <property type="term" value="P:regulatory ncRNA-mediated gene silencing"/>
    <property type="evidence" value="ECO:0007669"/>
    <property type="project" value="UniProtKB-ARBA"/>
</dbReference>
<dbReference type="FunFam" id="3.40.50.300:FF:000008">
    <property type="entry name" value="ATP-dependent RNA helicase RhlB"/>
    <property type="match status" value="1"/>
</dbReference>
<proteinExistence type="predicted"/>
<feature type="compositionally biased region" description="Low complexity" evidence="8">
    <location>
        <begin position="710"/>
        <end position="722"/>
    </location>
</feature>
<evidence type="ECO:0000256" key="7">
    <source>
        <dbReference type="PROSITE-ProRule" id="PRU00552"/>
    </source>
</evidence>
<reference evidence="12 13" key="1">
    <citation type="submission" date="2020-04" db="EMBL/GenBank/DDBJ databases">
        <authorList>
            <person name="Alioto T."/>
            <person name="Alioto T."/>
            <person name="Gomez Garrido J."/>
        </authorList>
    </citation>
    <scope>NUCLEOTIDE SEQUENCE [LARGE SCALE GENOMIC DNA]</scope>
</reference>
<dbReference type="Gene3D" id="3.40.50.300">
    <property type="entry name" value="P-loop containing nucleotide triphosphate hydrolases"/>
    <property type="match status" value="2"/>
</dbReference>
<dbReference type="CDD" id="cd17966">
    <property type="entry name" value="DEADc_DDX5_DDX17"/>
    <property type="match status" value="1"/>
</dbReference>
<evidence type="ECO:0000259" key="9">
    <source>
        <dbReference type="PROSITE" id="PS51192"/>
    </source>
</evidence>
<dbReference type="FunFam" id="3.40.50.300:FF:000079">
    <property type="entry name" value="probable ATP-dependent RNA helicase DDX17"/>
    <property type="match status" value="1"/>
</dbReference>
<evidence type="ECO:0000256" key="2">
    <source>
        <dbReference type="ARBA" id="ARBA00022741"/>
    </source>
</evidence>
<feature type="region of interest" description="Disordered" evidence="8">
    <location>
        <begin position="638"/>
        <end position="677"/>
    </location>
</feature>
<evidence type="ECO:0000256" key="8">
    <source>
        <dbReference type="SAM" id="MobiDB-lite"/>
    </source>
</evidence>
<dbReference type="PROSITE" id="PS51192">
    <property type="entry name" value="HELICASE_ATP_BIND_1"/>
    <property type="match status" value="1"/>
</dbReference>
<feature type="region of interest" description="Disordered" evidence="8">
    <location>
        <begin position="179"/>
        <end position="201"/>
    </location>
</feature>
<feature type="compositionally biased region" description="Polar residues" evidence="8">
    <location>
        <begin position="646"/>
        <end position="659"/>
    </location>
</feature>
<feature type="region of interest" description="Disordered" evidence="8">
    <location>
        <begin position="700"/>
        <end position="737"/>
    </location>
</feature>
<dbReference type="PROSITE" id="PS00039">
    <property type="entry name" value="DEAD_ATP_HELICASE"/>
    <property type="match status" value="1"/>
</dbReference>
<dbReference type="SUPFAM" id="SSF52540">
    <property type="entry name" value="P-loop containing nucleoside triphosphate hydrolases"/>
    <property type="match status" value="1"/>
</dbReference>
<dbReference type="AlphaFoldDB" id="A0A8S1CX81"/>
<dbReference type="InterPro" id="IPR000629">
    <property type="entry name" value="RNA-helicase_DEAD-box_CS"/>
</dbReference>
<gene>
    <name evidence="12" type="ORF">CLODIP_2_CD14111</name>
</gene>
<dbReference type="InterPro" id="IPR014001">
    <property type="entry name" value="Helicase_ATP-bd"/>
</dbReference>
<dbReference type="InterPro" id="IPR011545">
    <property type="entry name" value="DEAD/DEAH_box_helicase_dom"/>
</dbReference>
<evidence type="ECO:0000313" key="13">
    <source>
        <dbReference type="Proteomes" id="UP000494165"/>
    </source>
</evidence>
<dbReference type="Proteomes" id="UP000494165">
    <property type="component" value="Unassembled WGS sequence"/>
</dbReference>
<dbReference type="PROSITE" id="PS51195">
    <property type="entry name" value="Q_MOTIF"/>
    <property type="match status" value="1"/>
</dbReference>
<dbReference type="OrthoDB" id="196131at2759"/>
<evidence type="ECO:0000259" key="10">
    <source>
        <dbReference type="PROSITE" id="PS51194"/>
    </source>
</evidence>
<evidence type="ECO:0000256" key="4">
    <source>
        <dbReference type="ARBA" id="ARBA00022806"/>
    </source>
</evidence>
<dbReference type="GO" id="GO:0016787">
    <property type="term" value="F:hydrolase activity"/>
    <property type="evidence" value="ECO:0007669"/>
    <property type="project" value="UniProtKB-KW"/>
</dbReference>
<comment type="caution">
    <text evidence="12">The sequence shown here is derived from an EMBL/GenBank/DDBJ whole genome shotgun (WGS) entry which is preliminary data.</text>
</comment>
<dbReference type="GO" id="GO:0003724">
    <property type="term" value="F:RNA helicase activity"/>
    <property type="evidence" value="ECO:0007669"/>
    <property type="project" value="UniProtKB-EC"/>
</dbReference>
<name>A0A8S1CX81_9INSE</name>
<dbReference type="GO" id="GO:0005524">
    <property type="term" value="F:ATP binding"/>
    <property type="evidence" value="ECO:0007669"/>
    <property type="project" value="UniProtKB-KW"/>
</dbReference>
<feature type="domain" description="DEAD-box RNA helicase Q" evidence="11">
    <location>
        <begin position="248"/>
        <end position="276"/>
    </location>
</feature>
<dbReference type="SMART" id="SM00490">
    <property type="entry name" value="HELICc"/>
    <property type="match status" value="1"/>
</dbReference>
<dbReference type="InterPro" id="IPR001650">
    <property type="entry name" value="Helicase_C-like"/>
</dbReference>
<dbReference type="CDD" id="cd18787">
    <property type="entry name" value="SF2_C_DEAD"/>
    <property type="match status" value="1"/>
</dbReference>
<dbReference type="EC" id="3.6.4.13" evidence="1"/>
<dbReference type="InterPro" id="IPR027417">
    <property type="entry name" value="P-loop_NTPase"/>
</dbReference>
<dbReference type="Pfam" id="PF00271">
    <property type="entry name" value="Helicase_C"/>
    <property type="match status" value="1"/>
</dbReference>
<accession>A0A8S1CX81</accession>
<keyword evidence="13" id="KW-1185">Reference proteome</keyword>
<dbReference type="SMART" id="SM00487">
    <property type="entry name" value="DEXDc"/>
    <property type="match status" value="1"/>
</dbReference>
<dbReference type="GO" id="GO:0003676">
    <property type="term" value="F:nucleic acid binding"/>
    <property type="evidence" value="ECO:0007669"/>
    <property type="project" value="InterPro"/>
</dbReference>
<dbReference type="EMBL" id="CADEPI010000048">
    <property type="protein sequence ID" value="CAB3369890.1"/>
    <property type="molecule type" value="Genomic_DNA"/>
</dbReference>
<feature type="domain" description="Helicase C-terminal" evidence="10">
    <location>
        <begin position="484"/>
        <end position="631"/>
    </location>
</feature>
<feature type="compositionally biased region" description="Polar residues" evidence="8">
    <location>
        <begin position="180"/>
        <end position="192"/>
    </location>
</feature>
<evidence type="ECO:0000256" key="1">
    <source>
        <dbReference type="ARBA" id="ARBA00012552"/>
    </source>
</evidence>
<feature type="short sequence motif" description="Q motif" evidence="7">
    <location>
        <begin position="248"/>
        <end position="276"/>
    </location>
</feature>
<evidence type="ECO:0000256" key="3">
    <source>
        <dbReference type="ARBA" id="ARBA00022801"/>
    </source>
</evidence>
<dbReference type="PANTHER" id="PTHR47958">
    <property type="entry name" value="ATP-DEPENDENT RNA HELICASE DBP3"/>
    <property type="match status" value="1"/>
</dbReference>
<evidence type="ECO:0000313" key="12">
    <source>
        <dbReference type="EMBL" id="CAB3369890.1"/>
    </source>
</evidence>
<evidence type="ECO:0000256" key="6">
    <source>
        <dbReference type="ARBA" id="ARBA00047984"/>
    </source>
</evidence>
<sequence>MPNCRKCRIRKSGSTRRGRFATLSLFPFLHRKSINAKRKAPEELGAAVLVLCFPQHPIHSPGHLPCREIIDPPQFHVQKKTFGLIGWSSESTSHLPTCLHSNKEAPISAGKMSNHQQQGRPHQWEQRPDIPNRGGVFNPRFHQAQGGQAFNGNGNGSGAGVQHLNALKMGDGFHHHTKTFKPQQTNINNNGKSGDKLKKPNWEELPSFPKELYTPSQTVIDRSPEDVNAYRANKQITVRGIDVPNPSQDFDEACFPDYINREIVRQGFDEPTAIQAQGWPIALSGRDMVGIAQTGSGKTLAYILPAAVHINHQSRLQRGDGPIVLVLAPTRELAQQIQQVASDFGAPSQIRNTCIFGGAPKGPQARDLDRGVEIVIATPGRLIDFLERGTTNLRRCTYLVLDEADRMLDMGFEPQIRKIVDQIRVWPDRQTLMWSATWPKEVQALAEDFLKNYVHLNVGSLSPAANHNIRQIVDVCQEHEKHAKLTTLLREIFTERDSKCIIFVETKKKVDDITRAIRREGWPAIAIHGDKSQPERDHVLAEFRNGKSSILVATDVAARGLDVEDVKFVINFDYPNSSEDYIHRIGRTGRSQKLGTAYAFFTPNNARQARDLLSVLREASQMINPQLTELAAQQRNSFNGRGRGRYSNSSMQRSQSNGFGQNGAPQAMGTNGAPRFNMGRGRGGFAANGMQQGGRAPYMNGGGFHHPHQQAHQQQAPQPSAHFVQQQPAPPGHWNGTQQQAQRHQQAQFYGNMQGNLPGNVPQADLQALLNSKFFQCTPPPCGGNQAQAFFQPYVYSYGQTAAVQQ</sequence>
<dbReference type="PROSITE" id="PS51194">
    <property type="entry name" value="HELICASE_CTER"/>
    <property type="match status" value="1"/>
</dbReference>
<keyword evidence="5" id="KW-0067">ATP-binding</keyword>
<keyword evidence="4" id="KW-0347">Helicase</keyword>
<protein>
    <recommendedName>
        <fullName evidence="1">RNA helicase</fullName>
        <ecNumber evidence="1">3.6.4.13</ecNumber>
    </recommendedName>
</protein>
<evidence type="ECO:0000259" key="11">
    <source>
        <dbReference type="PROSITE" id="PS51195"/>
    </source>
</evidence>
<evidence type="ECO:0000256" key="5">
    <source>
        <dbReference type="ARBA" id="ARBA00022840"/>
    </source>
</evidence>
<keyword evidence="2" id="KW-0547">Nucleotide-binding</keyword>
<comment type="catalytic activity">
    <reaction evidence="6">
        <text>ATP + H2O = ADP + phosphate + H(+)</text>
        <dbReference type="Rhea" id="RHEA:13065"/>
        <dbReference type="ChEBI" id="CHEBI:15377"/>
        <dbReference type="ChEBI" id="CHEBI:15378"/>
        <dbReference type="ChEBI" id="CHEBI:30616"/>
        <dbReference type="ChEBI" id="CHEBI:43474"/>
        <dbReference type="ChEBI" id="CHEBI:456216"/>
        <dbReference type="EC" id="3.6.4.13"/>
    </reaction>
</comment>
<dbReference type="Pfam" id="PF00270">
    <property type="entry name" value="DEAD"/>
    <property type="match status" value="1"/>
</dbReference>
<organism evidence="12 13">
    <name type="scientific">Cloeon dipterum</name>
    <dbReference type="NCBI Taxonomy" id="197152"/>
    <lineage>
        <taxon>Eukaryota</taxon>
        <taxon>Metazoa</taxon>
        <taxon>Ecdysozoa</taxon>
        <taxon>Arthropoda</taxon>
        <taxon>Hexapoda</taxon>
        <taxon>Insecta</taxon>
        <taxon>Pterygota</taxon>
        <taxon>Palaeoptera</taxon>
        <taxon>Ephemeroptera</taxon>
        <taxon>Pisciforma</taxon>
        <taxon>Baetidae</taxon>
        <taxon>Cloeon</taxon>
    </lineage>
</organism>
<keyword evidence="3" id="KW-0378">Hydrolase</keyword>
<dbReference type="InterPro" id="IPR014014">
    <property type="entry name" value="RNA_helicase_DEAD_Q_motif"/>
</dbReference>